<evidence type="ECO:0008006" key="3">
    <source>
        <dbReference type="Google" id="ProtNLM"/>
    </source>
</evidence>
<dbReference type="Gene3D" id="3.10.450.50">
    <property type="match status" value="2"/>
</dbReference>
<organism evidence="1 2">
    <name type="scientific">Streptomyces siamensis</name>
    <dbReference type="NCBI Taxonomy" id="1274986"/>
    <lineage>
        <taxon>Bacteria</taxon>
        <taxon>Bacillati</taxon>
        <taxon>Actinomycetota</taxon>
        <taxon>Actinomycetes</taxon>
        <taxon>Kitasatosporales</taxon>
        <taxon>Streptomycetaceae</taxon>
        <taxon>Streptomyces</taxon>
    </lineage>
</organism>
<gene>
    <name evidence="1" type="ORF">GCM10023335_51890</name>
</gene>
<name>A0ABP9J5Y7_9ACTN</name>
<comment type="caution">
    <text evidence="1">The sequence shown here is derived from an EMBL/GenBank/DDBJ whole genome shotgun (WGS) entry which is preliminary data.</text>
</comment>
<evidence type="ECO:0000313" key="1">
    <source>
        <dbReference type="EMBL" id="GAA5021223.1"/>
    </source>
</evidence>
<dbReference type="EMBL" id="BAABKB010000021">
    <property type="protein sequence ID" value="GAA5021223.1"/>
    <property type="molecule type" value="Genomic_DNA"/>
</dbReference>
<dbReference type="RefSeq" id="WP_345654009.1">
    <property type="nucleotide sequence ID" value="NZ_BAABKB010000021.1"/>
</dbReference>
<keyword evidence="2" id="KW-1185">Reference proteome</keyword>
<sequence length="248" mass="27524">MTTALDRYFEVVDSADSSHSGLDDLREVFAEHVLLMHSGEMVQGRDLAVDLHRARAAKWKESRHHWTTTEEADGSITGSWSQAGLDLRGNGSSGSGHVAASLDSDGRISRLHLSLTGGSDHARVLIAKHLDIWMIPDPVERAKAMEEIYAENITFMEPDDVFVGRDALNDYIDVVQRKAPPLYGRLVSHFQNKEFIHWTWDFGFPGDKSALGSETLQLNGNLIEKVIIFSADMDIVIEGTRQAHDGVS</sequence>
<evidence type="ECO:0000313" key="2">
    <source>
        <dbReference type="Proteomes" id="UP001501759"/>
    </source>
</evidence>
<protein>
    <recommendedName>
        <fullName evidence="3">SnoaL-like domain-containing protein</fullName>
    </recommendedName>
</protein>
<dbReference type="InterPro" id="IPR032710">
    <property type="entry name" value="NTF2-like_dom_sf"/>
</dbReference>
<proteinExistence type="predicted"/>
<accession>A0ABP9J5Y7</accession>
<dbReference type="Proteomes" id="UP001501759">
    <property type="component" value="Unassembled WGS sequence"/>
</dbReference>
<dbReference type="SUPFAM" id="SSF54427">
    <property type="entry name" value="NTF2-like"/>
    <property type="match status" value="2"/>
</dbReference>
<reference evidence="2" key="1">
    <citation type="journal article" date="2019" name="Int. J. Syst. Evol. Microbiol.">
        <title>The Global Catalogue of Microorganisms (GCM) 10K type strain sequencing project: providing services to taxonomists for standard genome sequencing and annotation.</title>
        <authorList>
            <consortium name="The Broad Institute Genomics Platform"/>
            <consortium name="The Broad Institute Genome Sequencing Center for Infectious Disease"/>
            <person name="Wu L."/>
            <person name="Ma J."/>
        </authorList>
    </citation>
    <scope>NUCLEOTIDE SEQUENCE [LARGE SCALE GENOMIC DNA]</scope>
    <source>
        <strain evidence="2">JCM 18409</strain>
    </source>
</reference>